<sequence>MKLLIDQNISWSIVEELSSTFPGSVHVRSVNLHTASDEAVWNFALENDFVILSKDSDFHQRSFLFGFPPKVIWLKLGNCTTNQIVSTLKSELEQIFRFEQDQEAAFLVIHSGN</sequence>
<protein>
    <recommendedName>
        <fullName evidence="1">DUF5615 domain-containing protein</fullName>
    </recommendedName>
</protein>
<dbReference type="Proteomes" id="UP000231912">
    <property type="component" value="Unassembled WGS sequence"/>
</dbReference>
<evidence type="ECO:0000313" key="2">
    <source>
        <dbReference type="EMBL" id="PJZ66757.1"/>
    </source>
</evidence>
<dbReference type="AlphaFoldDB" id="A0A2M9ZEK6"/>
<dbReference type="Pfam" id="PF18480">
    <property type="entry name" value="DUF5615"/>
    <property type="match status" value="1"/>
</dbReference>
<feature type="domain" description="DUF5615" evidence="1">
    <location>
        <begin position="1"/>
        <end position="107"/>
    </location>
</feature>
<gene>
    <name evidence="2" type="ORF">CH371_01235</name>
</gene>
<name>A0A2M9ZEK6_9LEPT</name>
<accession>A0A2M9ZEK6</accession>
<dbReference type="RefSeq" id="WP_100757353.1">
    <property type="nucleotide sequence ID" value="NZ_NPDT01000001.1"/>
</dbReference>
<organism evidence="2 3">
    <name type="scientific">Leptospira wolffii</name>
    <dbReference type="NCBI Taxonomy" id="409998"/>
    <lineage>
        <taxon>Bacteria</taxon>
        <taxon>Pseudomonadati</taxon>
        <taxon>Spirochaetota</taxon>
        <taxon>Spirochaetia</taxon>
        <taxon>Leptospirales</taxon>
        <taxon>Leptospiraceae</taxon>
        <taxon>Leptospira</taxon>
    </lineage>
</organism>
<dbReference type="InterPro" id="IPR041049">
    <property type="entry name" value="DUF5615"/>
</dbReference>
<dbReference type="EMBL" id="NPDT01000001">
    <property type="protein sequence ID" value="PJZ66757.1"/>
    <property type="molecule type" value="Genomic_DNA"/>
</dbReference>
<proteinExistence type="predicted"/>
<comment type="caution">
    <text evidence="2">The sequence shown here is derived from an EMBL/GenBank/DDBJ whole genome shotgun (WGS) entry which is preliminary data.</text>
</comment>
<evidence type="ECO:0000313" key="3">
    <source>
        <dbReference type="Proteomes" id="UP000231912"/>
    </source>
</evidence>
<reference evidence="2 3" key="1">
    <citation type="submission" date="2017-07" db="EMBL/GenBank/DDBJ databases">
        <title>Leptospira spp. isolated from tropical soils.</title>
        <authorList>
            <person name="Thibeaux R."/>
            <person name="Iraola G."/>
            <person name="Ferres I."/>
            <person name="Bierque E."/>
            <person name="Girault D."/>
            <person name="Soupe-Gilbert M.-E."/>
            <person name="Picardeau M."/>
            <person name="Goarant C."/>
        </authorList>
    </citation>
    <scope>NUCLEOTIDE SEQUENCE [LARGE SCALE GENOMIC DNA]</scope>
    <source>
        <strain evidence="2 3">FH2-C-A2</strain>
    </source>
</reference>
<evidence type="ECO:0000259" key="1">
    <source>
        <dbReference type="Pfam" id="PF18480"/>
    </source>
</evidence>